<protein>
    <submittedName>
        <fullName evidence="2">Uncharacterized protein</fullName>
    </submittedName>
</protein>
<proteinExistence type="predicted"/>
<dbReference type="InterPro" id="IPR016084">
    <property type="entry name" value="Haem_Oase-like_multi-hlx"/>
</dbReference>
<dbReference type="Pfam" id="PF01126">
    <property type="entry name" value="Heme_oxygenase"/>
    <property type="match status" value="1"/>
</dbReference>
<dbReference type="AlphaFoldDB" id="A0ABD1KRD5"/>
<keyword evidence="3" id="KW-1185">Reference proteome</keyword>
<accession>A0ABD1KRD5</accession>
<comment type="caution">
    <text evidence="2">The sequence shown here is derived from an EMBL/GenBank/DDBJ whole genome shotgun (WGS) entry which is preliminary data.</text>
</comment>
<dbReference type="InterPro" id="IPR002051">
    <property type="entry name" value="Haem_Oase"/>
</dbReference>
<name>A0ABD1KRD5_9TELE</name>
<dbReference type="CDD" id="cd19165">
    <property type="entry name" value="HemeO"/>
    <property type="match status" value="1"/>
</dbReference>
<dbReference type="SUPFAM" id="SSF48613">
    <property type="entry name" value="Heme oxygenase-like"/>
    <property type="match status" value="1"/>
</dbReference>
<dbReference type="PRINTS" id="PR00088">
    <property type="entry name" value="HAEMOXYGNASE"/>
</dbReference>
<dbReference type="Gene3D" id="1.20.910.10">
    <property type="entry name" value="Heme oxygenase-like"/>
    <property type="match status" value="1"/>
</dbReference>
<dbReference type="InterPro" id="IPR016053">
    <property type="entry name" value="Haem_Oase-like"/>
</dbReference>
<dbReference type="EMBL" id="JBHFQA010000003">
    <property type="protein sequence ID" value="KAL2101712.1"/>
    <property type="molecule type" value="Genomic_DNA"/>
</dbReference>
<evidence type="ECO:0000313" key="2">
    <source>
        <dbReference type="EMBL" id="KAL2101712.1"/>
    </source>
</evidence>
<evidence type="ECO:0000256" key="1">
    <source>
        <dbReference type="ARBA" id="ARBA00022737"/>
    </source>
</evidence>
<organism evidence="2 3">
    <name type="scientific">Coilia grayii</name>
    <name type="common">Gray's grenadier anchovy</name>
    <dbReference type="NCBI Taxonomy" id="363190"/>
    <lineage>
        <taxon>Eukaryota</taxon>
        <taxon>Metazoa</taxon>
        <taxon>Chordata</taxon>
        <taxon>Craniata</taxon>
        <taxon>Vertebrata</taxon>
        <taxon>Euteleostomi</taxon>
        <taxon>Actinopterygii</taxon>
        <taxon>Neopterygii</taxon>
        <taxon>Teleostei</taxon>
        <taxon>Clupei</taxon>
        <taxon>Clupeiformes</taxon>
        <taxon>Clupeoidei</taxon>
        <taxon>Engraulidae</taxon>
        <taxon>Coilinae</taxon>
        <taxon>Coilia</taxon>
    </lineage>
</organism>
<reference evidence="2 3" key="1">
    <citation type="submission" date="2024-09" db="EMBL/GenBank/DDBJ databases">
        <title>A chromosome-level genome assembly of Gray's grenadier anchovy, Coilia grayii.</title>
        <authorList>
            <person name="Fu Z."/>
        </authorList>
    </citation>
    <scope>NUCLEOTIDE SEQUENCE [LARGE SCALE GENOMIC DNA]</scope>
    <source>
        <strain evidence="2">G4</strain>
        <tissue evidence="2">Muscle</tissue>
    </source>
</reference>
<dbReference type="Proteomes" id="UP001591681">
    <property type="component" value="Unassembled WGS sequence"/>
</dbReference>
<gene>
    <name evidence="2" type="ORF">ACEWY4_003473</name>
</gene>
<dbReference type="PANTHER" id="PTHR10720:SF2">
    <property type="entry name" value="HEME OXYGENASE 2"/>
    <property type="match status" value="1"/>
</dbReference>
<keyword evidence="1" id="KW-0677">Repeat</keyword>
<dbReference type="PANTHER" id="PTHR10720">
    <property type="entry name" value="HEME OXYGENASE"/>
    <property type="match status" value="1"/>
</dbReference>
<evidence type="ECO:0000313" key="3">
    <source>
        <dbReference type="Proteomes" id="UP001591681"/>
    </source>
</evidence>
<sequence length="162" mass="18510">MSCSPYFVLSVCLPSRITLLDQHCGQMLLCLKCFINKHELNMHFPYIWGQFAQRALKLPATGEGLEFCHFEGIHSPKAPKQLYRNRVNELDLDAATKEKIVQEAVYAFHFNIEVFEELEEIGKTLKDEVMDTGMAVHGNMDGDINNCPYYAAQMHGYECVDT</sequence>